<sequence length="223" mass="24091">MGRFSTPKERRQRSRVLPLSPQIQRGTVPRWCWHPSKATWNGALLDTEGSEIDETIAWTVRKNEARYGTALVLASLKGHPEIVKILIESGALLDTEGRETEETIAGTVHTNTARHGTALVLASLKGNLDIVKILVENGAFLYTEGWEAEGENVWRGTALEVVSADGHFEIVELLAKGGMVLQAAEGGEALAKIPAETGQVDHEHDETSEVGRDDDGSSTSGDG</sequence>
<evidence type="ECO:0000256" key="2">
    <source>
        <dbReference type="SAM" id="MobiDB-lite"/>
    </source>
</evidence>
<reference evidence="3" key="1">
    <citation type="journal article" date="2016" name="Mol. Biol. Evol.">
        <title>Comparative Genomics of Early-Diverging Mushroom-Forming Fungi Provides Insights into the Origins of Lignocellulose Decay Capabilities.</title>
        <authorList>
            <person name="Nagy L.G."/>
            <person name="Riley R."/>
            <person name="Tritt A."/>
            <person name="Adam C."/>
            <person name="Daum C."/>
            <person name="Floudas D."/>
            <person name="Sun H."/>
            <person name="Yadav J.S."/>
            <person name="Pangilinan J."/>
            <person name="Larsson K.H."/>
            <person name="Matsuura K."/>
            <person name="Barry K."/>
            <person name="Labutti K."/>
            <person name="Kuo R."/>
            <person name="Ohm R.A."/>
            <person name="Bhattacharya S.S."/>
            <person name="Shirouzu T."/>
            <person name="Yoshinaga Y."/>
            <person name="Martin F.M."/>
            <person name="Grigoriev I.V."/>
            <person name="Hibbett D.S."/>
        </authorList>
    </citation>
    <scope>NUCLEOTIDE SEQUENCE [LARGE SCALE GENOMIC DNA]</scope>
    <source>
        <strain evidence="3">CBS 109695</strain>
    </source>
</reference>
<feature type="compositionally biased region" description="Basic and acidic residues" evidence="2">
    <location>
        <begin position="199"/>
        <end position="215"/>
    </location>
</feature>
<protein>
    <submittedName>
        <fullName evidence="3">Uncharacterized protein</fullName>
    </submittedName>
</protein>
<dbReference type="PROSITE" id="PS50088">
    <property type="entry name" value="ANK_REPEAT"/>
    <property type="match status" value="2"/>
</dbReference>
<feature type="region of interest" description="Disordered" evidence="2">
    <location>
        <begin position="192"/>
        <end position="223"/>
    </location>
</feature>
<dbReference type="OrthoDB" id="194358at2759"/>
<feature type="repeat" description="ANK" evidence="1">
    <location>
        <begin position="66"/>
        <end position="98"/>
    </location>
</feature>
<feature type="repeat" description="ANK" evidence="1">
    <location>
        <begin position="114"/>
        <end position="139"/>
    </location>
</feature>
<dbReference type="EMBL" id="KV417497">
    <property type="protein sequence ID" value="KZP29805.1"/>
    <property type="molecule type" value="Genomic_DNA"/>
</dbReference>
<dbReference type="PANTHER" id="PTHR44207:SF2">
    <property type="entry name" value="REPEAT PROTEIN, PUTATIVE-RELATED"/>
    <property type="match status" value="1"/>
</dbReference>
<dbReference type="STRING" id="436010.A0A166STD4"/>
<proteinExistence type="predicted"/>
<dbReference type="PANTHER" id="PTHR44207">
    <property type="entry name" value="SURFACE ANTIGEN BSPA-LIKE-RELATED"/>
    <property type="match status" value="1"/>
</dbReference>
<dbReference type="SMART" id="SM00248">
    <property type="entry name" value="ANK"/>
    <property type="match status" value="2"/>
</dbReference>
<dbReference type="InterPro" id="IPR002110">
    <property type="entry name" value="Ankyrin_rpt"/>
</dbReference>
<dbReference type="InterPro" id="IPR036770">
    <property type="entry name" value="Ankyrin_rpt-contain_sf"/>
</dbReference>
<dbReference type="Pfam" id="PF12796">
    <property type="entry name" value="Ank_2"/>
    <property type="match status" value="1"/>
</dbReference>
<evidence type="ECO:0000313" key="3">
    <source>
        <dbReference type="EMBL" id="KZP29805.1"/>
    </source>
</evidence>
<organism evidence="3">
    <name type="scientific">Athelia psychrophila</name>
    <dbReference type="NCBI Taxonomy" id="1759441"/>
    <lineage>
        <taxon>Eukaryota</taxon>
        <taxon>Fungi</taxon>
        <taxon>Dikarya</taxon>
        <taxon>Basidiomycota</taxon>
        <taxon>Agaricomycotina</taxon>
        <taxon>Agaricomycetes</taxon>
        <taxon>Agaricomycetidae</taxon>
        <taxon>Atheliales</taxon>
        <taxon>Atheliaceae</taxon>
        <taxon>Athelia</taxon>
    </lineage>
</organism>
<evidence type="ECO:0000256" key="1">
    <source>
        <dbReference type="PROSITE-ProRule" id="PRU00023"/>
    </source>
</evidence>
<keyword evidence="1" id="KW-0040">ANK repeat</keyword>
<dbReference type="SUPFAM" id="SSF48403">
    <property type="entry name" value="Ankyrin repeat"/>
    <property type="match status" value="1"/>
</dbReference>
<gene>
    <name evidence="3" type="ORF">FIBSPDRAFT_987369</name>
</gene>
<name>A0A166STD4_9AGAM</name>
<dbReference type="AlphaFoldDB" id="A0A166STD4"/>
<dbReference type="PROSITE" id="PS50297">
    <property type="entry name" value="ANK_REP_REGION"/>
    <property type="match status" value="1"/>
</dbReference>
<dbReference type="Gene3D" id="1.25.40.20">
    <property type="entry name" value="Ankyrin repeat-containing domain"/>
    <property type="match status" value="1"/>
</dbReference>
<accession>A0A166STD4</accession>